<organism evidence="1 2">
    <name type="scientific">Limnospira indica PCC 8005</name>
    <dbReference type="NCBI Taxonomy" id="376219"/>
    <lineage>
        <taxon>Bacteria</taxon>
        <taxon>Bacillati</taxon>
        <taxon>Cyanobacteriota</taxon>
        <taxon>Cyanophyceae</taxon>
        <taxon>Oscillatoriophycideae</taxon>
        <taxon>Oscillatoriales</taxon>
        <taxon>Sirenicapillariaceae</taxon>
        <taxon>Limnospira</taxon>
    </lineage>
</organism>
<dbReference type="EMBL" id="FO818640">
    <property type="protein sequence ID" value="CDM96418.1"/>
    <property type="molecule type" value="Genomic_DNA"/>
</dbReference>
<name>A0A9P1KGE5_9CYAN</name>
<accession>A0A9P1KGE5</accession>
<protein>
    <submittedName>
        <fullName evidence="1">Uncharacterized protein</fullName>
    </submittedName>
</protein>
<evidence type="ECO:0000313" key="1">
    <source>
        <dbReference type="EMBL" id="CDM96418.1"/>
    </source>
</evidence>
<dbReference type="AlphaFoldDB" id="A0A9P1KGE5"/>
<reference evidence="1 2" key="1">
    <citation type="submission" date="2014-02" db="EMBL/GenBank/DDBJ databases">
        <authorList>
            <person name="Genoscope - CEA"/>
        </authorList>
    </citation>
    <scope>NUCLEOTIDE SEQUENCE [LARGE SCALE GENOMIC DNA]</scope>
    <source>
        <strain evidence="1 2">PCC 8005</strain>
    </source>
</reference>
<gene>
    <name evidence="1" type="ORF">ARTHRO_40827</name>
</gene>
<dbReference type="Proteomes" id="UP000032946">
    <property type="component" value="Chromosome"/>
</dbReference>
<proteinExistence type="predicted"/>
<keyword evidence="2" id="KW-1185">Reference proteome</keyword>
<evidence type="ECO:0000313" key="2">
    <source>
        <dbReference type="Proteomes" id="UP000032946"/>
    </source>
</evidence>
<sequence length="46" mass="5114">MLYNHKFAQGMLLKEVITQGSLERLQPLSQSLSTVTTLGKPVIQTL</sequence>